<evidence type="ECO:0000256" key="4">
    <source>
        <dbReference type="ARBA" id="ARBA00022980"/>
    </source>
</evidence>
<evidence type="ECO:0000313" key="8">
    <source>
        <dbReference type="EMBL" id="KIX85074.1"/>
    </source>
</evidence>
<dbReference type="GO" id="GO:0003735">
    <property type="term" value="F:structural constituent of ribosome"/>
    <property type="evidence" value="ECO:0007669"/>
    <property type="project" value="InterPro"/>
</dbReference>
<dbReference type="NCBIfam" id="TIGR00061">
    <property type="entry name" value="L21"/>
    <property type="match status" value="1"/>
</dbReference>
<protein>
    <recommendedName>
        <fullName evidence="6">Large ribosomal subunit protein bL21</fullName>
    </recommendedName>
</protein>
<keyword evidence="4 6" id="KW-0689">Ribosomal protein</keyword>
<dbReference type="GO" id="GO:0006412">
    <property type="term" value="P:translation"/>
    <property type="evidence" value="ECO:0007669"/>
    <property type="project" value="UniProtKB-UniRule"/>
</dbReference>
<evidence type="ECO:0000256" key="6">
    <source>
        <dbReference type="HAMAP-Rule" id="MF_01363"/>
    </source>
</evidence>
<sequence>MKPIKGFERYAIFQAGGKQYQAIEGKTVAIDLLDAQPGDKIDFDTVMLRKTGEGAFEIGKPFLTGTLRASVVKHFKDKKVIAFRFKRRKKVQVKRGHRQQYTIIRIEAI</sequence>
<dbReference type="GO" id="GO:0019843">
    <property type="term" value="F:rRNA binding"/>
    <property type="evidence" value="ECO:0007669"/>
    <property type="project" value="UniProtKB-UniRule"/>
</dbReference>
<evidence type="ECO:0000256" key="1">
    <source>
        <dbReference type="ARBA" id="ARBA00008563"/>
    </source>
</evidence>
<reference evidence="8 9" key="1">
    <citation type="journal article" date="2013" name="Proc. Natl. Acad. Sci. U.S.A.">
        <title>Candidate phylum TM6 genome recovered from a hospital sink biofilm provides genomic insights into this uncultivated phylum.</title>
        <authorList>
            <person name="McLean J.S."/>
            <person name="Lombardo M.J."/>
            <person name="Badger J.H."/>
            <person name="Edlund A."/>
            <person name="Novotny M."/>
            <person name="Yee-Greenbaum J."/>
            <person name="Vyahhi N."/>
            <person name="Hall A.P."/>
            <person name="Yang Y."/>
            <person name="Dupont C.L."/>
            <person name="Ziegler M.G."/>
            <person name="Chitsaz H."/>
            <person name="Allen A.E."/>
            <person name="Yooseph S."/>
            <person name="Tesler G."/>
            <person name="Pevzner P.A."/>
            <person name="Friedman R.M."/>
            <person name="Nealson K.H."/>
            <person name="Venter J.C."/>
            <person name="Lasken R.S."/>
        </authorList>
    </citation>
    <scope>NUCLEOTIDE SEQUENCE [LARGE SCALE GENOMIC DNA]</scope>
    <source>
        <strain evidence="8 9">TM6SC1</strain>
    </source>
</reference>
<dbReference type="SUPFAM" id="SSF141091">
    <property type="entry name" value="L21p-like"/>
    <property type="match status" value="1"/>
</dbReference>
<dbReference type="InterPro" id="IPR036164">
    <property type="entry name" value="bL21-like_sf"/>
</dbReference>
<dbReference type="AlphaFoldDB" id="A0A0D2GNV0"/>
<comment type="caution">
    <text evidence="8">The sequence shown here is derived from an EMBL/GenBank/DDBJ whole genome shotgun (WGS) entry which is preliminary data.</text>
</comment>
<dbReference type="HAMAP" id="MF_01363">
    <property type="entry name" value="Ribosomal_bL21"/>
    <property type="match status" value="1"/>
</dbReference>
<accession>A0A0D2GNV0</accession>
<evidence type="ECO:0000313" key="9">
    <source>
        <dbReference type="Proteomes" id="UP000032214"/>
    </source>
</evidence>
<dbReference type="Proteomes" id="UP000032214">
    <property type="component" value="Unassembled WGS sequence"/>
</dbReference>
<evidence type="ECO:0000256" key="5">
    <source>
        <dbReference type="ARBA" id="ARBA00023274"/>
    </source>
</evidence>
<organism evidence="8 9">
    <name type="scientific">candidate division TM6 bacterium JCVI TM6SC1</name>
    <dbReference type="NCBI Taxonomy" id="1306947"/>
    <lineage>
        <taxon>Bacteria</taxon>
        <taxon>Candidatus Babelota</taxon>
        <taxon>Vermiphilus</taxon>
    </lineage>
</organism>
<keyword evidence="9" id="KW-1185">Reference proteome</keyword>
<dbReference type="PANTHER" id="PTHR21349:SF0">
    <property type="entry name" value="LARGE RIBOSOMAL SUBUNIT PROTEIN BL21M"/>
    <property type="match status" value="1"/>
</dbReference>
<evidence type="ECO:0000256" key="7">
    <source>
        <dbReference type="RuleBase" id="RU000562"/>
    </source>
</evidence>
<dbReference type="GO" id="GO:0005840">
    <property type="term" value="C:ribosome"/>
    <property type="evidence" value="ECO:0007669"/>
    <property type="project" value="UniProtKB-KW"/>
</dbReference>
<name>A0A0D2GNV0_9BACT</name>
<dbReference type="InterPro" id="IPR028909">
    <property type="entry name" value="bL21-like"/>
</dbReference>
<dbReference type="InterPro" id="IPR001787">
    <property type="entry name" value="Ribosomal_bL21"/>
</dbReference>
<dbReference type="PROSITE" id="PS01169">
    <property type="entry name" value="RIBOSOMAL_L21"/>
    <property type="match status" value="1"/>
</dbReference>
<dbReference type="PANTHER" id="PTHR21349">
    <property type="entry name" value="50S RIBOSOMAL PROTEIN L21"/>
    <property type="match status" value="1"/>
</dbReference>
<dbReference type="InterPro" id="IPR018258">
    <property type="entry name" value="Ribosomal_bL21_CS"/>
</dbReference>
<keyword evidence="5 6" id="KW-0687">Ribonucleoprotein</keyword>
<dbReference type="eggNOG" id="COG0261">
    <property type="taxonomic scope" value="Bacteria"/>
</dbReference>
<dbReference type="STRING" id="1306947.J120_04020"/>
<dbReference type="GO" id="GO:0005737">
    <property type="term" value="C:cytoplasm"/>
    <property type="evidence" value="ECO:0007669"/>
    <property type="project" value="UniProtKB-ARBA"/>
</dbReference>
<proteinExistence type="inferred from homology"/>
<evidence type="ECO:0000256" key="2">
    <source>
        <dbReference type="ARBA" id="ARBA00022730"/>
    </source>
</evidence>
<keyword evidence="2 6" id="KW-0699">rRNA-binding</keyword>
<dbReference type="Pfam" id="PF00829">
    <property type="entry name" value="Ribosomal_L21p"/>
    <property type="match status" value="1"/>
</dbReference>
<comment type="similarity">
    <text evidence="1 6 7">Belongs to the bacterial ribosomal protein bL21 family.</text>
</comment>
<gene>
    <name evidence="6" type="primary">rplU</name>
    <name evidence="8" type="ORF">J120_04020</name>
</gene>
<comment type="subunit">
    <text evidence="6">Part of the 50S ribosomal subunit. Contacts protein L20.</text>
</comment>
<evidence type="ECO:0000256" key="3">
    <source>
        <dbReference type="ARBA" id="ARBA00022884"/>
    </source>
</evidence>
<dbReference type="EMBL" id="ARQD01000003">
    <property type="protein sequence ID" value="KIX85074.1"/>
    <property type="molecule type" value="Genomic_DNA"/>
</dbReference>
<dbReference type="GO" id="GO:1990904">
    <property type="term" value="C:ribonucleoprotein complex"/>
    <property type="evidence" value="ECO:0007669"/>
    <property type="project" value="UniProtKB-KW"/>
</dbReference>
<comment type="function">
    <text evidence="6 7">This protein binds to 23S rRNA in the presence of protein L20.</text>
</comment>
<keyword evidence="3 6" id="KW-0694">RNA-binding</keyword>